<dbReference type="RefSeq" id="WP_073580570.1">
    <property type="nucleotide sequence ID" value="NZ_CBCSEA010000003.1"/>
</dbReference>
<reference evidence="5" key="1">
    <citation type="submission" date="2016-12" db="EMBL/GenBank/DDBJ databases">
        <authorList>
            <person name="Varghese N."/>
            <person name="Submissions S."/>
        </authorList>
    </citation>
    <scope>NUCLEOTIDE SEQUENCE [LARGE SCALE GENOMIC DNA]</scope>
    <source>
        <strain evidence="5">DSM 18830</strain>
    </source>
</reference>
<dbReference type="GO" id="GO:0004252">
    <property type="term" value="F:serine-type endopeptidase activity"/>
    <property type="evidence" value="ECO:0007669"/>
    <property type="project" value="InterPro"/>
</dbReference>
<dbReference type="Gene3D" id="2.60.120.260">
    <property type="entry name" value="Galactose-binding domain-like"/>
    <property type="match status" value="1"/>
</dbReference>
<keyword evidence="1" id="KW-0645">Protease</keyword>
<dbReference type="InterPro" id="IPR045474">
    <property type="entry name" value="GEVED"/>
</dbReference>
<proteinExistence type="predicted"/>
<evidence type="ECO:0000259" key="3">
    <source>
        <dbReference type="PROSITE" id="PS51829"/>
    </source>
</evidence>
<accession>A0A1M7ZSR3</accession>
<dbReference type="InterPro" id="IPR008979">
    <property type="entry name" value="Galactose-bd-like_sf"/>
</dbReference>
<feature type="domain" description="P/Homo B" evidence="3">
    <location>
        <begin position="30"/>
        <end position="208"/>
    </location>
</feature>
<gene>
    <name evidence="4" type="ORF">SAMN05443547_0204</name>
</gene>
<protein>
    <submittedName>
        <fullName evidence="4">Regulatory P domain of the subtilisin-like proprotein convertase</fullName>
    </submittedName>
</protein>
<dbReference type="EMBL" id="FRYK01000001">
    <property type="protein sequence ID" value="SHO71888.1"/>
    <property type="molecule type" value="Genomic_DNA"/>
</dbReference>
<dbReference type="SUPFAM" id="SSF49785">
    <property type="entry name" value="Galactose-binding domain-like"/>
    <property type="match status" value="1"/>
</dbReference>
<dbReference type="Pfam" id="PF20009">
    <property type="entry name" value="GEVED"/>
    <property type="match status" value="1"/>
</dbReference>
<dbReference type="Pfam" id="PF19081">
    <property type="entry name" value="Ig_7"/>
    <property type="match status" value="1"/>
</dbReference>
<dbReference type="PROSITE" id="PS51829">
    <property type="entry name" value="P_HOMO_B"/>
    <property type="match status" value="1"/>
</dbReference>
<name>A0A1M7ZSR3_9FLAO</name>
<dbReference type="Gene3D" id="2.60.40.2700">
    <property type="match status" value="1"/>
</dbReference>
<evidence type="ECO:0000256" key="1">
    <source>
        <dbReference type="ARBA" id="ARBA00022670"/>
    </source>
</evidence>
<dbReference type="STRING" id="416016.SAMN05443547_0204"/>
<keyword evidence="2" id="KW-0378">Hydrolase</keyword>
<dbReference type="OrthoDB" id="1652165at2"/>
<evidence type="ECO:0000256" key="2">
    <source>
        <dbReference type="ARBA" id="ARBA00022801"/>
    </source>
</evidence>
<keyword evidence="5" id="KW-1185">Reference proteome</keyword>
<organism evidence="4 5">
    <name type="scientific">Flavobacterium cucumis</name>
    <dbReference type="NCBI Taxonomy" id="416016"/>
    <lineage>
        <taxon>Bacteria</taxon>
        <taxon>Pseudomonadati</taxon>
        <taxon>Bacteroidota</taxon>
        <taxon>Flavobacteriia</taxon>
        <taxon>Flavobacteriales</taxon>
        <taxon>Flavobacteriaceae</taxon>
        <taxon>Flavobacterium</taxon>
    </lineage>
</organism>
<dbReference type="Pfam" id="PF01483">
    <property type="entry name" value="P_proprotein"/>
    <property type="match status" value="1"/>
</dbReference>
<dbReference type="InterPro" id="IPR002884">
    <property type="entry name" value="P_dom"/>
</dbReference>
<dbReference type="GO" id="GO:0006508">
    <property type="term" value="P:proteolysis"/>
    <property type="evidence" value="ECO:0007669"/>
    <property type="project" value="UniProtKB-KW"/>
</dbReference>
<dbReference type="Proteomes" id="UP000184611">
    <property type="component" value="Unassembled WGS sequence"/>
</dbReference>
<evidence type="ECO:0000313" key="5">
    <source>
        <dbReference type="Proteomes" id="UP000184611"/>
    </source>
</evidence>
<sequence length="1289" mass="138928">MKQHYLLEKLLILFKKHKSSPFIFTLFFTLFWGLDGIGQTTFSNTSNICPPDGNPNGITSTIAVSGLGNIVTISVRIPNISHTYYDDLDIMLISPTGQRIILMSDAGGNNNNGNNNRNYNFVQGGVTLSDSEQPTPSGNVSPTNYIQDGSDTYPEGNPTITQMNQLTGNPNGNWILRVIDDTNQDIGCLINGWSITITDNLSYCSPSSTSSTSFIRSISTVGSLTDNSFSGSPNYANNGYGNYSSTTIASQIPGAGINFNIELGGNGQAIRAYVDWNNDGIFNETTELSYSSGGTTLTGGTTFGIIVPTTQTPGNYRVRIRTRESATIDPCSSFGSGETEDYTIAVVADCAAKITSVTNGSACGAGSSVVLSAQGNAATTSYRWYTTATGGTPISGATSNSYTTTALSNSTTYYVTAWNGSCETRFRVPVEAVILSTTDINLTPSSPNVCGEDNTVSISALGDIVKENLLIQDFETGLGTWTTSIINNSGAGPDSQWSVKTSPYQSNSTVVWKPAVNSGAVGSIGNRFAFTTSDYSGSNIVTYLTSPVVDPSQFNTLTLAFDHYYSNYGNDTGQIQININGSGWAAVNPLAGTVFNSDLGSASIFKNEIIDLSNYANPSITSLQLRFVYTATFDDGWAIDNIKLSGTRLLNTNFTWSGAVTVFIDAACTIPYTSQSVTTVYVKPAGAQMNESSWTFSATATLGNGCPVTKDITVNNNTKTWQGVTNNWNDPSNWIPNGVPDITNCVVIPSNGSISNIQNAPAAYAKNIVIKNGGTLQIQPQQSLTVKETVTVTTGGIFEIENGGSLVQVDNVTNAGAIRMKRNTNIKTFDYVYWSSPVANFAASAVSPGTSAGLIYKWLPTTTTGYTSNFGNWTGGNENMAIGKGYIIRAPNSWTPTPSIYTATFTGVPNNGNISIPISRSTYVGSPYAGPTATPVTKNDDNWNLIGNPYPSAIDAVAFLNTNATIIENFVDLWTHGDAPAAIASPFYQNFTLNYNPNNYNRYNALGGTQHSFDGKIAAGQGFFVLMNDNGATTENILFTNSMRSNLHRNDQFYRTTNTNENNQVTERHRIWLKMISPSLNSVDILLGYATNATNLIDTSFDAPNKGIKVNYELYSLCENKGFLIQGRALPFDVSDEIPLGIKISENGIHTISITKVDGLFNDTSQKIFLEDRALGVVHDLTLTPYSFTESVGINENRFVLRFDNGTLGNTDFTFDTIKVFTNENINVAASNETIKSIKVYDLLGRVLGTFQNINENNFIINKIAKTQNPLIIEVILDSGNLKTFKVIY</sequence>
<evidence type="ECO:0000313" key="4">
    <source>
        <dbReference type="EMBL" id="SHO71888.1"/>
    </source>
</evidence>
<dbReference type="InterPro" id="IPR044023">
    <property type="entry name" value="Ig_7"/>
</dbReference>